<dbReference type="Pfam" id="PF10754">
    <property type="entry name" value="DUF2569"/>
    <property type="match status" value="1"/>
</dbReference>
<feature type="transmembrane region" description="Helical" evidence="1">
    <location>
        <begin position="132"/>
        <end position="149"/>
    </location>
</feature>
<feature type="transmembrane region" description="Helical" evidence="1">
    <location>
        <begin position="12"/>
        <end position="30"/>
    </location>
</feature>
<proteinExistence type="predicted"/>
<accession>A0A1V2UU31</accession>
<feature type="transmembrane region" description="Helical" evidence="1">
    <location>
        <begin position="95"/>
        <end position="117"/>
    </location>
</feature>
<dbReference type="Proteomes" id="UP000189376">
    <property type="component" value="Unassembled WGS sequence"/>
</dbReference>
<evidence type="ECO:0000256" key="1">
    <source>
        <dbReference type="SAM" id="Phobius"/>
    </source>
</evidence>
<gene>
    <name evidence="2" type="ORF">AC058_14125</name>
</gene>
<evidence type="ECO:0008006" key="4">
    <source>
        <dbReference type="Google" id="ProtNLM"/>
    </source>
</evidence>
<organism evidence="2 3">
    <name type="scientific">Acinetobacter genomosp. 33YU</name>
    <dbReference type="NCBI Taxonomy" id="1675530"/>
    <lineage>
        <taxon>Bacteria</taxon>
        <taxon>Pseudomonadati</taxon>
        <taxon>Pseudomonadota</taxon>
        <taxon>Gammaproteobacteria</taxon>
        <taxon>Moraxellales</taxon>
        <taxon>Moraxellaceae</taxon>
        <taxon>Acinetobacter</taxon>
    </lineage>
</organism>
<name>A0A1V2UU31_9GAMM</name>
<dbReference type="EMBL" id="LFZS01000009">
    <property type="protein sequence ID" value="ONN53488.1"/>
    <property type="molecule type" value="Genomic_DNA"/>
</dbReference>
<comment type="caution">
    <text evidence="2">The sequence shown here is derived from an EMBL/GenBank/DDBJ whole genome shotgun (WGS) entry which is preliminary data.</text>
</comment>
<evidence type="ECO:0000313" key="3">
    <source>
        <dbReference type="Proteomes" id="UP000189376"/>
    </source>
</evidence>
<keyword evidence="1" id="KW-1133">Transmembrane helix</keyword>
<feature type="transmembrane region" description="Helical" evidence="1">
    <location>
        <begin position="63"/>
        <end position="86"/>
    </location>
</feature>
<protein>
    <recommendedName>
        <fullName evidence="4">DUF2569 domain-containing protein</fullName>
    </recommendedName>
</protein>
<keyword evidence="1" id="KW-0812">Transmembrane</keyword>
<sequence length="159" mass="18602">MNEINKLKGLGGWLTLVGIALIISPIRLIVTGYQTYYPMFSEGVFNLLTSVDSPYYHPLWKYYLSWEIVANILLVLISFILLYLFFRKHSLFPKLFISFCVLIIILILVDASLIKLILPNEEIFDNDTSKELMRSIFYGMIWIPYMLFSKRVKATFVEK</sequence>
<dbReference type="RefSeq" id="WP_077169728.1">
    <property type="nucleotide sequence ID" value="NZ_LFZS01000009.1"/>
</dbReference>
<dbReference type="AlphaFoldDB" id="A0A1V2UU31"/>
<keyword evidence="1" id="KW-0472">Membrane</keyword>
<evidence type="ECO:0000313" key="2">
    <source>
        <dbReference type="EMBL" id="ONN53488.1"/>
    </source>
</evidence>
<dbReference type="InterPro" id="IPR019690">
    <property type="entry name" value="DUF2569"/>
</dbReference>
<keyword evidence="3" id="KW-1185">Reference proteome</keyword>
<reference evidence="2 3" key="1">
    <citation type="submission" date="2015-07" db="EMBL/GenBank/DDBJ databases">
        <title>Acinetobacter yuneri, a novel member of Acinetobacter calcoaceticus-Acinetobacter baumannii complex isolated from clinical specimen.</title>
        <authorList>
            <person name="Yu Y."/>
        </authorList>
    </citation>
    <scope>NUCLEOTIDE SEQUENCE [LARGE SCALE GENOMIC DNA]</scope>
    <source>
        <strain evidence="2 3">A362</strain>
    </source>
</reference>